<keyword evidence="2" id="KW-1185">Reference proteome</keyword>
<dbReference type="RefSeq" id="WP_160630991.1">
    <property type="nucleotide sequence ID" value="NZ_WWNE01000003.1"/>
</dbReference>
<dbReference type="EMBL" id="WWNE01000003">
    <property type="protein sequence ID" value="NBG64628.1"/>
    <property type="molecule type" value="Genomic_DNA"/>
</dbReference>
<gene>
    <name evidence="1" type="ORF">GQN54_00770</name>
</gene>
<dbReference type="AlphaFoldDB" id="A0A6N9NDH5"/>
<reference evidence="1 2" key="1">
    <citation type="submission" date="2019-12" db="EMBL/GenBank/DDBJ databases">
        <authorList>
            <person name="Zhao J."/>
        </authorList>
    </citation>
    <scope>NUCLEOTIDE SEQUENCE [LARGE SCALE GENOMIC DNA]</scope>
    <source>
        <strain evidence="1 2">S-15</strain>
    </source>
</reference>
<comment type="caution">
    <text evidence="1">The sequence shown here is derived from an EMBL/GenBank/DDBJ whole genome shotgun (WGS) entry which is preliminary data.</text>
</comment>
<sequence>MKKRNLLYILPLVFAVGCEPEFDDVNLTRSSGTADFSRTVAVGNSLTAGYQSNALSLEGQENSLPEILAKQFALAGGGTFKTPFLTGEAATRGAGVSAFGQGVLTPSLSLQLKTDCLGETSPSPSLNGSPYPIGDNFASIASQGPFNNVGVPGAKLTHINFSGYAGLNPYFSRFASSTDQTMVEHAMSINPTFFTLWIGNNDVLGYSTGGGEESPDDITDQNTFAFLYAGTIDSLTKNGAKGAVANIPNITSIPFFNTVPANALPLTQEQANQANNNPQYAGYNQALQFYASTNVITAEEAAQRTINFKAGPNYLLIEDDELTQLQNPQNPTQPLPNYRQMVEGELLTLTTPLDSIKCAGFGILKPMPGQFVLRQSEIDKINDAVAGYNTTIKNIATANGLAHVDANQRLKDLQSGITYNGISYTTKFVTGGAFSLDGVHPNSRGYAIIANTFIDAINSTYGSSIDKVNVNSYPTIE</sequence>
<accession>A0A6N9NDH5</accession>
<organism evidence="1 2">
    <name type="scientific">Acidiluteibacter ferrifornacis</name>
    <dbReference type="NCBI Taxonomy" id="2692424"/>
    <lineage>
        <taxon>Bacteria</taxon>
        <taxon>Pseudomonadati</taxon>
        <taxon>Bacteroidota</taxon>
        <taxon>Flavobacteriia</taxon>
        <taxon>Flavobacteriales</taxon>
        <taxon>Cryomorphaceae</taxon>
        <taxon>Acidiluteibacter</taxon>
    </lineage>
</organism>
<name>A0A6N9NDH5_9FLAO</name>
<dbReference type="SUPFAM" id="SSF52266">
    <property type="entry name" value="SGNH hydrolase"/>
    <property type="match status" value="1"/>
</dbReference>
<dbReference type="Gene3D" id="3.40.50.1110">
    <property type="entry name" value="SGNH hydrolase"/>
    <property type="match status" value="2"/>
</dbReference>
<protein>
    <submittedName>
        <fullName evidence="1">G-D-S-L family lipolytic protein</fullName>
    </submittedName>
</protein>
<dbReference type="GO" id="GO:0016788">
    <property type="term" value="F:hydrolase activity, acting on ester bonds"/>
    <property type="evidence" value="ECO:0007669"/>
    <property type="project" value="UniProtKB-ARBA"/>
</dbReference>
<dbReference type="Proteomes" id="UP000470771">
    <property type="component" value="Unassembled WGS sequence"/>
</dbReference>
<dbReference type="InterPro" id="IPR036514">
    <property type="entry name" value="SGNH_hydro_sf"/>
</dbReference>
<evidence type="ECO:0000313" key="2">
    <source>
        <dbReference type="Proteomes" id="UP000470771"/>
    </source>
</evidence>
<dbReference type="PROSITE" id="PS51257">
    <property type="entry name" value="PROKAR_LIPOPROTEIN"/>
    <property type="match status" value="1"/>
</dbReference>
<evidence type="ECO:0000313" key="1">
    <source>
        <dbReference type="EMBL" id="NBG64628.1"/>
    </source>
</evidence>
<proteinExistence type="predicted"/>